<comment type="caution">
    <text evidence="1">The sequence shown here is derived from an EMBL/GenBank/DDBJ whole genome shotgun (WGS) entry which is preliminary data.</text>
</comment>
<reference evidence="1 2" key="1">
    <citation type="journal article" date="2022" name="Nat. Ecol. Evol.">
        <title>A masculinizing supergene underlies an exaggerated male reproductive morph in a spider.</title>
        <authorList>
            <person name="Hendrickx F."/>
            <person name="De Corte Z."/>
            <person name="Sonet G."/>
            <person name="Van Belleghem S.M."/>
            <person name="Kostlbacher S."/>
            <person name="Vangestel C."/>
        </authorList>
    </citation>
    <scope>NUCLEOTIDE SEQUENCE [LARGE SCALE GENOMIC DNA]</scope>
    <source>
        <strain evidence="1">W744_W776</strain>
    </source>
</reference>
<sequence length="121" mass="13261">MGFSRKYLPLGGVYHPIKVALPSNPTPRRSHPVLDLAAMGLAPKFGQQPRFSGDLRRAVSGHAHPNANFPTPLERGIRRWASPVHSPLQKGIPVGSFPPLIYMLKFSGLYSSDLGFQNGVY</sequence>
<dbReference type="AlphaFoldDB" id="A0AAV6TIB6"/>
<dbReference type="Proteomes" id="UP000827092">
    <property type="component" value="Unassembled WGS sequence"/>
</dbReference>
<evidence type="ECO:0000313" key="2">
    <source>
        <dbReference type="Proteomes" id="UP000827092"/>
    </source>
</evidence>
<dbReference type="EMBL" id="JAFNEN010004025">
    <property type="protein sequence ID" value="KAG8171396.1"/>
    <property type="molecule type" value="Genomic_DNA"/>
</dbReference>
<organism evidence="1 2">
    <name type="scientific">Oedothorax gibbosus</name>
    <dbReference type="NCBI Taxonomy" id="931172"/>
    <lineage>
        <taxon>Eukaryota</taxon>
        <taxon>Metazoa</taxon>
        <taxon>Ecdysozoa</taxon>
        <taxon>Arthropoda</taxon>
        <taxon>Chelicerata</taxon>
        <taxon>Arachnida</taxon>
        <taxon>Araneae</taxon>
        <taxon>Araneomorphae</taxon>
        <taxon>Entelegynae</taxon>
        <taxon>Araneoidea</taxon>
        <taxon>Linyphiidae</taxon>
        <taxon>Erigoninae</taxon>
        <taxon>Oedothorax</taxon>
    </lineage>
</organism>
<gene>
    <name evidence="1" type="ORF">JTE90_005151</name>
</gene>
<keyword evidence="2" id="KW-1185">Reference proteome</keyword>
<protein>
    <submittedName>
        <fullName evidence="1">Uncharacterized protein</fullName>
    </submittedName>
</protein>
<name>A0AAV6TIB6_9ARAC</name>
<proteinExistence type="predicted"/>
<evidence type="ECO:0000313" key="1">
    <source>
        <dbReference type="EMBL" id="KAG8171396.1"/>
    </source>
</evidence>
<accession>A0AAV6TIB6</accession>